<protein>
    <submittedName>
        <fullName evidence="3">Purine catabolism regulatory protein</fullName>
    </submittedName>
</protein>
<feature type="domain" description="Purine catabolism PurC-like" evidence="1">
    <location>
        <begin position="5"/>
        <end position="122"/>
    </location>
</feature>
<feature type="domain" description="PucR C-terminal helix-turn-helix" evidence="2">
    <location>
        <begin position="473"/>
        <end position="530"/>
    </location>
</feature>
<evidence type="ECO:0000313" key="3">
    <source>
        <dbReference type="EMBL" id="CVK20341.1"/>
    </source>
</evidence>
<gene>
    <name evidence="3" type="primary">pucR_3</name>
    <name evidence="3" type="ORF">SSPH_03009</name>
</gene>
<dbReference type="Gene3D" id="1.10.10.2840">
    <property type="entry name" value="PucR C-terminal helix-turn-helix domain"/>
    <property type="match status" value="1"/>
</dbReference>
<evidence type="ECO:0000313" key="4">
    <source>
        <dbReference type="Proteomes" id="UP000245702"/>
    </source>
</evidence>
<dbReference type="RefSeq" id="WP_075756939.1">
    <property type="nucleotide sequence ID" value="NZ_CP146991.1"/>
</dbReference>
<dbReference type="EMBL" id="FCOW01000017">
    <property type="protein sequence ID" value="CVK20341.1"/>
    <property type="molecule type" value="Genomic_DNA"/>
</dbReference>
<proteinExistence type="predicted"/>
<name>A0ABP2C948_9FIRM</name>
<dbReference type="InterPro" id="IPR012914">
    <property type="entry name" value="PucR_dom"/>
</dbReference>
<dbReference type="InterPro" id="IPR042070">
    <property type="entry name" value="PucR_C-HTH_sf"/>
</dbReference>
<dbReference type="PANTHER" id="PTHR33744:SF1">
    <property type="entry name" value="DNA-BINDING TRANSCRIPTIONAL ACTIVATOR ADER"/>
    <property type="match status" value="1"/>
</dbReference>
<sequence>MNIKEILNMQMLYGAKLIAGNSGVLNEITGVNVLEATDIANWGRYGEVILTSFFALQHLSESELEVFFEKLHNVGISAFIIKIDRLVTHIPDKIIELCDKHAIPLIQINKDVKYEAIILEILGPIVNKNMNLLNKYYEVHSELTKLALKMPSMDVILREFKKMILRDVSLINSTKGIEISTNPGLADITVVDTREVLTEKYMHFKYERRDVLYNGTNPPIAGKQIRVHIPHLGHDDYELVIHELPEQISSEDFMVIENGVKFLQMELLKKYVISQNLFQQKNNIINDLLNDRLYEEKDIDEVLESLNIKKHKYYQVVLIKLYPRDEKKNVDKDLMPQTLRQIWLTFKTIFKDIVFLEKLDTVVFVFNFSDEKAGLTPPAIEKTMNSLVAGNVFDNFYYNVSLSSKVEKLSLLKAHREVLDTEKILRLFHGSNNILPYEELGIYKLFLDSNNLDDLEKFISPRIANFRHHYPLLFDTLQTFLDTNQNYFLTSEKLFLHSKTVRYRVAKIKNILNVDFANPEELLQIQIAARLFKLIDGRKKHE</sequence>
<reference evidence="3 4" key="1">
    <citation type="submission" date="2016-01" db="EMBL/GenBank/DDBJ databases">
        <authorList>
            <person name="Brown R."/>
        </authorList>
    </citation>
    <scope>NUCLEOTIDE SEQUENCE [LARGE SCALE GENOMIC DNA]</scope>
    <source>
        <strain evidence="3">Sporomusa sphaeroides DSM 2875</strain>
    </source>
</reference>
<comment type="caution">
    <text evidence="3">The sequence shown here is derived from an EMBL/GenBank/DDBJ whole genome shotgun (WGS) entry which is preliminary data.</text>
</comment>
<dbReference type="Pfam" id="PF07905">
    <property type="entry name" value="PucR"/>
    <property type="match status" value="1"/>
</dbReference>
<keyword evidence="4" id="KW-1185">Reference proteome</keyword>
<dbReference type="PANTHER" id="PTHR33744">
    <property type="entry name" value="CARBOHYDRATE DIACID REGULATOR"/>
    <property type="match status" value="1"/>
</dbReference>
<organism evidence="3 4">
    <name type="scientific">Sporomusa sphaeroides DSM 2875</name>
    <dbReference type="NCBI Taxonomy" id="1337886"/>
    <lineage>
        <taxon>Bacteria</taxon>
        <taxon>Bacillati</taxon>
        <taxon>Bacillota</taxon>
        <taxon>Negativicutes</taxon>
        <taxon>Selenomonadales</taxon>
        <taxon>Sporomusaceae</taxon>
        <taxon>Sporomusa</taxon>
    </lineage>
</organism>
<dbReference type="InterPro" id="IPR025736">
    <property type="entry name" value="PucR_C-HTH_dom"/>
</dbReference>
<accession>A0ABP2C948</accession>
<dbReference type="Proteomes" id="UP000245702">
    <property type="component" value="Unassembled WGS sequence"/>
</dbReference>
<dbReference type="Pfam" id="PF13556">
    <property type="entry name" value="HTH_30"/>
    <property type="match status" value="1"/>
</dbReference>
<evidence type="ECO:0000259" key="1">
    <source>
        <dbReference type="Pfam" id="PF07905"/>
    </source>
</evidence>
<evidence type="ECO:0000259" key="2">
    <source>
        <dbReference type="Pfam" id="PF13556"/>
    </source>
</evidence>
<dbReference type="InterPro" id="IPR051448">
    <property type="entry name" value="CdaR-like_regulators"/>
</dbReference>